<protein>
    <recommendedName>
        <fullName evidence="3">Alpha-ketoglutarate-dependent dioxygenase AlkB-like domain-containing protein</fullName>
    </recommendedName>
</protein>
<dbReference type="SUPFAM" id="SSF51197">
    <property type="entry name" value="Clavaminate synthase-like"/>
    <property type="match status" value="1"/>
</dbReference>
<dbReference type="GO" id="GO:0005759">
    <property type="term" value="C:mitochondrial matrix"/>
    <property type="evidence" value="ECO:0007669"/>
    <property type="project" value="TreeGrafter"/>
</dbReference>
<reference evidence="1 2" key="2">
    <citation type="submission" date="2016-05" db="EMBL/GenBank/DDBJ databases">
        <title>Lineage-specific infection strategies underlie the spectrum of fungal disease in amphibians.</title>
        <authorList>
            <person name="Cuomo C.A."/>
            <person name="Farrer R.A."/>
            <person name="James T."/>
            <person name="Longcore J."/>
            <person name="Birren B."/>
        </authorList>
    </citation>
    <scope>NUCLEOTIDE SEQUENCE [LARGE SCALE GENOMIC DNA]</scope>
    <source>
        <strain evidence="1 2">JEL423</strain>
    </source>
</reference>
<evidence type="ECO:0008006" key="3">
    <source>
        <dbReference type="Google" id="ProtNLM"/>
    </source>
</evidence>
<dbReference type="PANTHER" id="PTHR21052:SF0">
    <property type="entry name" value="ALPHA-KETOGLUTARATE-DEPENDENT DIOXYGENASE ALKB HOMOLOG 7, MITOCHONDRIAL"/>
    <property type="match status" value="1"/>
</dbReference>
<evidence type="ECO:0000313" key="1">
    <source>
        <dbReference type="EMBL" id="OAJ39846.1"/>
    </source>
</evidence>
<dbReference type="GO" id="GO:0006974">
    <property type="term" value="P:DNA damage response"/>
    <property type="evidence" value="ECO:0007669"/>
    <property type="project" value="InterPro"/>
</dbReference>
<gene>
    <name evidence="1" type="ORF">BDEG_23651</name>
</gene>
<evidence type="ECO:0000313" key="2">
    <source>
        <dbReference type="Proteomes" id="UP000077115"/>
    </source>
</evidence>
<dbReference type="InterPro" id="IPR037151">
    <property type="entry name" value="AlkB-like_sf"/>
</dbReference>
<dbReference type="PANTHER" id="PTHR21052">
    <property type="entry name" value="SPERMATOGENESIS ASSOCIATED 11-RELATED"/>
    <property type="match status" value="1"/>
</dbReference>
<dbReference type="AlphaFoldDB" id="A0A177WJ86"/>
<dbReference type="InterPro" id="IPR032870">
    <property type="entry name" value="ALKBH7-like"/>
</dbReference>
<proteinExistence type="predicted"/>
<dbReference type="Proteomes" id="UP000077115">
    <property type="component" value="Unassembled WGS sequence"/>
</dbReference>
<dbReference type="Gene3D" id="2.60.120.590">
    <property type="entry name" value="Alpha-ketoglutarate-dependent dioxygenase AlkB-like"/>
    <property type="match status" value="1"/>
</dbReference>
<organism evidence="1 2">
    <name type="scientific">Batrachochytrium dendrobatidis (strain JEL423)</name>
    <dbReference type="NCBI Taxonomy" id="403673"/>
    <lineage>
        <taxon>Eukaryota</taxon>
        <taxon>Fungi</taxon>
        <taxon>Fungi incertae sedis</taxon>
        <taxon>Chytridiomycota</taxon>
        <taxon>Chytridiomycota incertae sedis</taxon>
        <taxon>Chytridiomycetes</taxon>
        <taxon>Rhizophydiales</taxon>
        <taxon>Rhizophydiales incertae sedis</taxon>
        <taxon>Batrachochytrium</taxon>
    </lineage>
</organism>
<dbReference type="OrthoDB" id="28127at2759"/>
<dbReference type="VEuPathDB" id="FungiDB:BDEG_23651"/>
<dbReference type="GO" id="GO:0006631">
    <property type="term" value="P:fatty acid metabolic process"/>
    <property type="evidence" value="ECO:0007669"/>
    <property type="project" value="TreeGrafter"/>
</dbReference>
<accession>A0A177WJ86</accession>
<name>A0A177WJ86_BATDL</name>
<dbReference type="eggNOG" id="KOG4176">
    <property type="taxonomic scope" value="Eukaryota"/>
</dbReference>
<sequence length="334" mass="38124">MSNCCNGQAFSPGRTQVNVDSKNSPKSWIVFSSTFDYKIWLNHNCYYGMFSCSILWCRDSLPFVRFTPSHAFRPVGKLARIQSSSLEPLSVFVPSILFNSQTLFSTVSFTYNSNPKTYDFIEMGPQAKILKPISINIIPNAITPREEEILEREITKKLRRLFGREGYREAHTDHVITGYKEAIVSAWTSVETASSPGEKEAVEILDKTKLAMSKWLGPNRPAKWTPPHVLDMRDGNSGIRAHVDFVESSGDVIGGLCLISPAVIIFRNVKNPDRDYFKLFVPARCLYMQADDTRYNYTHEIPMTDDPAHSFKGEFVERHRRVCAMFRTKKDIKQ</sequence>
<reference evidence="1 2" key="1">
    <citation type="submission" date="2006-10" db="EMBL/GenBank/DDBJ databases">
        <title>The Genome Sequence of Batrachochytrium dendrobatidis JEL423.</title>
        <authorList>
            <consortium name="The Broad Institute Genome Sequencing Platform"/>
            <person name="Birren B."/>
            <person name="Lander E."/>
            <person name="Galagan J."/>
            <person name="Cuomo C."/>
            <person name="Devon K."/>
            <person name="Jaffe D."/>
            <person name="Butler J."/>
            <person name="Alvarez P."/>
            <person name="Gnerre S."/>
            <person name="Grabherr M."/>
            <person name="Kleber M."/>
            <person name="Mauceli E."/>
            <person name="Brockman W."/>
            <person name="Young S."/>
            <person name="LaButti K."/>
            <person name="Sykes S."/>
            <person name="DeCaprio D."/>
            <person name="Crawford M."/>
            <person name="Koehrsen M."/>
            <person name="Engels R."/>
            <person name="Montgomery P."/>
            <person name="Pearson M."/>
            <person name="Howarth C."/>
            <person name="Larson L."/>
            <person name="White J."/>
            <person name="O'Leary S."/>
            <person name="Kodira C."/>
            <person name="Zeng Q."/>
            <person name="Yandava C."/>
            <person name="Alvarado L."/>
            <person name="Longcore J."/>
            <person name="James T."/>
        </authorList>
    </citation>
    <scope>NUCLEOTIDE SEQUENCE [LARGE SCALE GENOMIC DNA]</scope>
    <source>
        <strain evidence="1 2">JEL423</strain>
    </source>
</reference>
<dbReference type="EMBL" id="DS022303">
    <property type="protein sequence ID" value="OAJ39846.1"/>
    <property type="molecule type" value="Genomic_DNA"/>
</dbReference>